<evidence type="ECO:0000256" key="1">
    <source>
        <dbReference type="SAM" id="MobiDB-lite"/>
    </source>
</evidence>
<dbReference type="STRING" id="3818.A0A444YW39"/>
<gene>
    <name evidence="2" type="ORF">Ahy_B06g085943</name>
</gene>
<evidence type="ECO:0008006" key="4">
    <source>
        <dbReference type="Google" id="ProtNLM"/>
    </source>
</evidence>
<dbReference type="EMBL" id="SDMP01000016">
    <property type="protein sequence ID" value="RYR06157.1"/>
    <property type="molecule type" value="Genomic_DNA"/>
</dbReference>
<comment type="caution">
    <text evidence="2">The sequence shown here is derived from an EMBL/GenBank/DDBJ whole genome shotgun (WGS) entry which is preliminary data.</text>
</comment>
<keyword evidence="3" id="KW-1185">Reference proteome</keyword>
<dbReference type="InterPro" id="IPR029063">
    <property type="entry name" value="SAM-dependent_MTases_sf"/>
</dbReference>
<protein>
    <recommendedName>
        <fullName evidence="4">Methyltransferase type 11 domain-containing protein</fullName>
    </recommendedName>
</protein>
<evidence type="ECO:0000313" key="3">
    <source>
        <dbReference type="Proteomes" id="UP000289738"/>
    </source>
</evidence>
<name>A0A444YW39_ARAHY</name>
<dbReference type="SUPFAM" id="SSF53335">
    <property type="entry name" value="S-adenosyl-L-methionine-dependent methyltransferases"/>
    <property type="match status" value="1"/>
</dbReference>
<dbReference type="PANTHER" id="PTHR45085:SF3">
    <property type="entry name" value="S-ADENOSYL-L-METHIONINE-DEPENDENT METHYLTRANSFERASES SUPERFAMILY PROTEIN"/>
    <property type="match status" value="1"/>
</dbReference>
<proteinExistence type="predicted"/>
<reference evidence="2 3" key="1">
    <citation type="submission" date="2019-01" db="EMBL/GenBank/DDBJ databases">
        <title>Sequencing of cultivated peanut Arachis hypogaea provides insights into genome evolution and oil improvement.</title>
        <authorList>
            <person name="Chen X."/>
        </authorList>
    </citation>
    <scope>NUCLEOTIDE SEQUENCE [LARGE SCALE GENOMIC DNA]</scope>
    <source>
        <strain evidence="3">cv. Fuhuasheng</strain>
        <tissue evidence="2">Leaves</tissue>
    </source>
</reference>
<dbReference type="Proteomes" id="UP000289738">
    <property type="component" value="Chromosome B06"/>
</dbReference>
<feature type="compositionally biased region" description="Low complexity" evidence="1">
    <location>
        <begin position="55"/>
        <end position="69"/>
    </location>
</feature>
<evidence type="ECO:0000313" key="2">
    <source>
        <dbReference type="EMBL" id="RYR06157.1"/>
    </source>
</evidence>
<organism evidence="2 3">
    <name type="scientific">Arachis hypogaea</name>
    <name type="common">Peanut</name>
    <dbReference type="NCBI Taxonomy" id="3818"/>
    <lineage>
        <taxon>Eukaryota</taxon>
        <taxon>Viridiplantae</taxon>
        <taxon>Streptophyta</taxon>
        <taxon>Embryophyta</taxon>
        <taxon>Tracheophyta</taxon>
        <taxon>Spermatophyta</taxon>
        <taxon>Magnoliopsida</taxon>
        <taxon>eudicotyledons</taxon>
        <taxon>Gunneridae</taxon>
        <taxon>Pentapetalae</taxon>
        <taxon>rosids</taxon>
        <taxon>fabids</taxon>
        <taxon>Fabales</taxon>
        <taxon>Fabaceae</taxon>
        <taxon>Papilionoideae</taxon>
        <taxon>50 kb inversion clade</taxon>
        <taxon>dalbergioids sensu lato</taxon>
        <taxon>Dalbergieae</taxon>
        <taxon>Pterocarpus clade</taxon>
        <taxon>Arachis</taxon>
    </lineage>
</organism>
<feature type="region of interest" description="Disordered" evidence="1">
    <location>
        <begin position="44"/>
        <end position="74"/>
    </location>
</feature>
<dbReference type="AlphaFoldDB" id="A0A444YW39"/>
<dbReference type="Gene3D" id="3.40.50.150">
    <property type="entry name" value="Vaccinia Virus protein VP39"/>
    <property type="match status" value="1"/>
</dbReference>
<sequence length="128" mass="14075">MRCRDNDPHNREALLGIGRCGRQHRQERVASLDLSSLTFFFSSPTTVSPPPTTPRFPAFSPAPAASSPPFVQRADPHNPPFFDGGFDFAFSAWLDEALFPARFATEMDRRVRSGGSCIVAVASAGMMW</sequence>
<accession>A0A444YW39</accession>
<dbReference type="PANTHER" id="PTHR45085">
    <property type="entry name" value="F21J9.14"/>
    <property type="match status" value="1"/>
</dbReference>